<organism evidence="2 3">
    <name type="scientific">Aquincola agrisoli</name>
    <dbReference type="NCBI Taxonomy" id="3119538"/>
    <lineage>
        <taxon>Bacteria</taxon>
        <taxon>Pseudomonadati</taxon>
        <taxon>Pseudomonadota</taxon>
        <taxon>Betaproteobacteria</taxon>
        <taxon>Burkholderiales</taxon>
        <taxon>Sphaerotilaceae</taxon>
        <taxon>Aquincola</taxon>
    </lineage>
</organism>
<accession>A0AAW9Q1D1</accession>
<evidence type="ECO:0000313" key="3">
    <source>
        <dbReference type="Proteomes" id="UP001336250"/>
    </source>
</evidence>
<dbReference type="EMBL" id="JAZIBG010000019">
    <property type="protein sequence ID" value="MEF7613646.1"/>
    <property type="molecule type" value="Genomic_DNA"/>
</dbReference>
<keyword evidence="1" id="KW-1133">Transmembrane helix</keyword>
<dbReference type="RefSeq" id="WP_332288587.1">
    <property type="nucleotide sequence ID" value="NZ_JAZIBG010000019.1"/>
</dbReference>
<evidence type="ECO:0000256" key="1">
    <source>
        <dbReference type="SAM" id="Phobius"/>
    </source>
</evidence>
<protein>
    <recommendedName>
        <fullName evidence="4">Type II secretion system (T2SS) protein M subtype b</fullName>
    </recommendedName>
</protein>
<dbReference type="Proteomes" id="UP001336250">
    <property type="component" value="Unassembled WGS sequence"/>
</dbReference>
<gene>
    <name evidence="2" type="ORF">V4F39_06960</name>
</gene>
<keyword evidence="1" id="KW-0472">Membrane</keyword>
<keyword evidence="1" id="KW-0812">Transmembrane</keyword>
<dbReference type="AlphaFoldDB" id="A0AAW9Q1D1"/>
<comment type="caution">
    <text evidence="2">The sequence shown here is derived from an EMBL/GenBank/DDBJ whole genome shotgun (WGS) entry which is preliminary data.</text>
</comment>
<proteinExistence type="predicted"/>
<evidence type="ECO:0000313" key="2">
    <source>
        <dbReference type="EMBL" id="MEF7613646.1"/>
    </source>
</evidence>
<name>A0AAW9Q1D1_9BURK</name>
<sequence length="190" mass="20521">MQSKAVVRLLRGRGWPGRFVGVLKAAPLLVAAAAAVLVMGLCALWRSEEVRALARAAREGEAERAAARTQLPSVPKDDRDFSSAFEVPISLNDLTAEAGKVAERHGVALVSVDVKQQETTAGNELAASRLALVMSGTYPALKATLSELWLAHGHWQIRNLSMRQTAGSDRVELQLQIAVFRKTASEGRVR</sequence>
<keyword evidence="3" id="KW-1185">Reference proteome</keyword>
<reference evidence="2 3" key="1">
    <citation type="submission" date="2024-02" db="EMBL/GenBank/DDBJ databases">
        <title>Genome sequence of Aquincola sp. MAHUQ-54.</title>
        <authorList>
            <person name="Huq M.A."/>
        </authorList>
    </citation>
    <scope>NUCLEOTIDE SEQUENCE [LARGE SCALE GENOMIC DNA]</scope>
    <source>
        <strain evidence="2 3">MAHUQ-54</strain>
    </source>
</reference>
<evidence type="ECO:0008006" key="4">
    <source>
        <dbReference type="Google" id="ProtNLM"/>
    </source>
</evidence>
<feature type="transmembrane region" description="Helical" evidence="1">
    <location>
        <begin position="25"/>
        <end position="45"/>
    </location>
</feature>